<feature type="compositionally biased region" description="Low complexity" evidence="1">
    <location>
        <begin position="311"/>
        <end position="327"/>
    </location>
</feature>
<evidence type="ECO:0000256" key="1">
    <source>
        <dbReference type="SAM" id="MobiDB-lite"/>
    </source>
</evidence>
<comment type="caution">
    <text evidence="2">The sequence shown here is derived from an EMBL/GenBank/DDBJ whole genome shotgun (WGS) entry which is preliminary data.</text>
</comment>
<feature type="compositionally biased region" description="Polar residues" evidence="1">
    <location>
        <begin position="374"/>
        <end position="385"/>
    </location>
</feature>
<feature type="region of interest" description="Disordered" evidence="1">
    <location>
        <begin position="264"/>
        <end position="430"/>
    </location>
</feature>
<accession>A0A8H6HY77</accession>
<sequence length="516" mass="54253">MSTPPNKPNSTPRRLFADVARAAAAATAQAQTVSDAPPADAAQPAIEGVEENRIDEELGDDSQATEIEPSGAAEDVVGPEAPSPVVGLGPEAPPPSDVASTAHPTRLRSGRTVSTQSPLRRTRSVAAQHACPTTDVLDDVAGLRERVGALEGMVDELTDGLQLSRRNEREVARQIAELQDTADEAFNATRAIQSSNEALRASLAELQASNEALQATLVSEVQPNLQAVVDSISSVTATQTQLLANRTAAGARLDEALDRLNRLEREEGEGPLKRKRTGTTQAPLFRIGAGGLSNRSPSAAESGTTTENERATPPSTPTRRTAAAPPSYEQATYPTTPTGRMAAAPPPPITSGGAEQQARAPPMGPRMPTWAQRAPSTPQQPSSRAQPRAQGGAGRMNAAPQAPLPAAPPGPQVPGSRQQAAPEPTPTRHGTHLVKIGPLPGNLPIAENAARAWLGALPNKSNLANKVREARLSLDFRYIYITMASKEVARVVVKVWNEMPVPPVVGAEAEIYVQEN</sequence>
<reference evidence="2 3" key="1">
    <citation type="submission" date="2020-07" db="EMBL/GenBank/DDBJ databases">
        <title>Comparative genomics of pyrophilous fungi reveals a link between fire events and developmental genes.</title>
        <authorList>
            <consortium name="DOE Joint Genome Institute"/>
            <person name="Steindorff A.S."/>
            <person name="Carver A."/>
            <person name="Calhoun S."/>
            <person name="Stillman K."/>
            <person name="Liu H."/>
            <person name="Lipzen A."/>
            <person name="Pangilinan J."/>
            <person name="Labutti K."/>
            <person name="Bruns T.D."/>
            <person name="Grigoriev I.V."/>
        </authorList>
    </citation>
    <scope>NUCLEOTIDE SEQUENCE [LARGE SCALE GENOMIC DNA]</scope>
    <source>
        <strain evidence="2 3">CBS 144469</strain>
    </source>
</reference>
<feature type="compositionally biased region" description="Pro residues" evidence="1">
    <location>
        <begin position="402"/>
        <end position="412"/>
    </location>
</feature>
<evidence type="ECO:0000313" key="2">
    <source>
        <dbReference type="EMBL" id="KAF6755304.1"/>
    </source>
</evidence>
<feature type="compositionally biased region" description="Polar residues" evidence="1">
    <location>
        <begin position="1"/>
        <end position="12"/>
    </location>
</feature>
<dbReference type="EMBL" id="JACGCI010000030">
    <property type="protein sequence ID" value="KAF6755304.1"/>
    <property type="molecule type" value="Genomic_DNA"/>
</dbReference>
<dbReference type="Proteomes" id="UP000521943">
    <property type="component" value="Unassembled WGS sequence"/>
</dbReference>
<dbReference type="AlphaFoldDB" id="A0A8H6HY77"/>
<proteinExistence type="predicted"/>
<organism evidence="2 3">
    <name type="scientific">Ephemerocybe angulata</name>
    <dbReference type="NCBI Taxonomy" id="980116"/>
    <lineage>
        <taxon>Eukaryota</taxon>
        <taxon>Fungi</taxon>
        <taxon>Dikarya</taxon>
        <taxon>Basidiomycota</taxon>
        <taxon>Agaricomycotina</taxon>
        <taxon>Agaricomycetes</taxon>
        <taxon>Agaricomycetidae</taxon>
        <taxon>Agaricales</taxon>
        <taxon>Agaricineae</taxon>
        <taxon>Psathyrellaceae</taxon>
        <taxon>Ephemerocybe</taxon>
    </lineage>
</organism>
<feature type="compositionally biased region" description="Low complexity" evidence="1">
    <location>
        <begin position="17"/>
        <end position="45"/>
    </location>
</feature>
<gene>
    <name evidence="2" type="ORF">DFP72DRAFT_1121712</name>
</gene>
<name>A0A8H6HY77_9AGAR</name>
<keyword evidence="3" id="KW-1185">Reference proteome</keyword>
<feature type="compositionally biased region" description="Polar residues" evidence="1">
    <location>
        <begin position="293"/>
        <end position="306"/>
    </location>
</feature>
<protein>
    <submittedName>
        <fullName evidence="2">Uncharacterized protein</fullName>
    </submittedName>
</protein>
<evidence type="ECO:0000313" key="3">
    <source>
        <dbReference type="Proteomes" id="UP000521943"/>
    </source>
</evidence>
<feature type="region of interest" description="Disordered" evidence="1">
    <location>
        <begin position="1"/>
        <end position="120"/>
    </location>
</feature>
<feature type="compositionally biased region" description="Polar residues" evidence="1">
    <location>
        <begin position="329"/>
        <end position="338"/>
    </location>
</feature>